<evidence type="ECO:0000256" key="15">
    <source>
        <dbReference type="PROSITE-ProRule" id="PRU10141"/>
    </source>
</evidence>
<feature type="domain" description="Apple" evidence="20">
    <location>
        <begin position="352"/>
        <end position="435"/>
    </location>
</feature>
<evidence type="ECO:0000259" key="19">
    <source>
        <dbReference type="PROSITE" id="PS50927"/>
    </source>
</evidence>
<dbReference type="PROSITE" id="PS50927">
    <property type="entry name" value="BULB_LECTIN"/>
    <property type="match status" value="2"/>
</dbReference>
<dbReference type="PROSITE" id="PS50948">
    <property type="entry name" value="PAN"/>
    <property type="match status" value="2"/>
</dbReference>
<sequence>MFSAFPPLSSSSSLMASVFSLFTICHLFISIALYGCYAGATDSLFAYQIFTSYNTLVSSNHDFIIGFFGHYSLTPIVCKLYLGLWYRSVNPRDIVWVGNELNPLGCFTELEITNEGFYVQDMMGTKVWIYKTNTTVPLPVLKLLDSGNLVFGDSRNLMAGEYLWQSFDHPTHTLLPGMKLGWDKKSGIDRSMRSWRTEADPAPGDYLFRLDSGDSGQLPQLLLEKNQQIQSRWGPWDGEKFSGGYALMDNQAYRPIFHPDTDAVYFTFEAKNDSSLILSLNPDGKLQFLKWNNNSTSFVDEVKTLNMAVCDQYNTCGPYGVCTDGDLPCGCPDGFTAASPAEWNKMNFTQGCRRNTSLNYTDKDVFVKNTELKLPDKATYWGMLYPQDCEHKCLHERSCTAYTSINGTKCVVWLTDLLDMRRSQRAGNDIFIRMANGKPDAPVSHGKRKLSEGSISLIFVLVLTVVISFLFIGYACRSTHTKVPDEPEINQPENSIGALLQGTDVIAYDSSDLAAATNNFSPSNKIGHGGFGDVYKGVLENGIEIAVKKQDVALRQGVEEFENEVKLIANLQHRNLTKLLGYCIHGIEKLLVYEFMANKSLDKVIFDAARRATITWPTRLNIIKGIARGLVYMHHDSRLTVIHRDLKASNVLLDSEMTPKISDFGLAREFEDDVEIKTHRVAGTYGYMSPEYIQAGHYSTKSDVFSFGILALEIVSGQRNSLYRHPTYDIGLVGYAWKLWNEGNAIELLDPLIDKPDDLNEVVGCILVGMLCCQRRSQDRPSMVQVVSLLEENEMLKVNCVPLEPYFYKGTSPSSRSRESINGLTITEITGRSWLEIQYVLMLIAAFLTLYEIMCQEKVLLIVFVSFLVPFCSSIDTISFNQTLKDGDLLISSGKSFALGFFGNSPGKRYIGIWYNNVPELTVVWVANRDNPVNGTSGILTIDSTGNLVIRLDAERKTAAWRTNVSSARKRADSYTAKLEDSGNFVLFQDSKMDVIEWQSFDYPTNTLLPSMKYGIDKRTGLNRFLTSWKSLNDPGTGEYRYTMELNGTPQVFLYKNSSRIWRTGSWTGHGWSGVPEMSPRFIFSLSYVDNDTEVFLTYGIHDSSIISRMVLNESGIVNRLTWQESEQKWVQFWSAPKDPCDNYEHCGAFSNCNLLNLAEFECSCLPGYEPKLSRQWFLRDGSHGCLRKKNEEVCNSGEGFVTLSHVKIPDTGAARMNKSMGLKDCEELCLKNCSCTAYASANISAGGSGCITWYGELIDIKQFTDGAQDLYIRVSASDLAQFSKISRGHNRKRMIGILVGSAAAIILALSLACCLVINIRGNDNERSESLASYDGMEESKHAEITIFDLTTITNATDQFSDANKLGEGGFGSVYKGHLTDGQVIAVKRLSVTSGQGTEEFKNEVTVIARLQHRNLVRLLGCCVQRGEKMLVYEYMPNKSLDSFIFDKTKGSLLDWGKRFGIIHGIARGMLYLHQDSRLRIIHRDLKASNVLLDASMQPKISDFGMARIFGGDQMEANTNRVVGTYGYMSPEYAMVGHFSAKSDVFSFGVLCLEIITGRKNNSHKDQEQSRHLVGYVWDLWKDEKALNAVDPLLSGSYEACEVLRCIHIGLLCVQPFTDDRPTMSEVVFMLCNETNLPFPKQPSLIFRSENHSSVRNSSSASIATSSVNDMSISTVHGR</sequence>
<evidence type="ECO:0000259" key="17">
    <source>
        <dbReference type="PROSITE" id="PS50011"/>
    </source>
</evidence>
<accession>A0ABM1V2P5</accession>
<dbReference type="CDD" id="cd00028">
    <property type="entry name" value="B_lectin"/>
    <property type="match status" value="2"/>
</dbReference>
<feature type="domain" description="Protein kinase" evidence="17">
    <location>
        <begin position="520"/>
        <end position="807"/>
    </location>
</feature>
<keyword evidence="3" id="KW-1003">Cell membrane</keyword>
<keyword evidence="10" id="KW-1015">Disulfide bond</keyword>
<evidence type="ECO:0000256" key="14">
    <source>
        <dbReference type="PROSITE-ProRule" id="PRU00076"/>
    </source>
</evidence>
<feature type="domain" description="EGF-like" evidence="18">
    <location>
        <begin position="1137"/>
        <end position="1175"/>
    </location>
</feature>
<comment type="subcellular location">
    <subcellularLocation>
        <location evidence="1">Cell membrane</location>
        <topology evidence="1">Single-pass type I membrane protein</topology>
    </subcellularLocation>
</comment>
<organism evidence="21 22">
    <name type="scientific">Solanum pennellii</name>
    <name type="common">Tomato</name>
    <name type="synonym">Lycopersicon pennellii</name>
    <dbReference type="NCBI Taxonomy" id="28526"/>
    <lineage>
        <taxon>Eukaryota</taxon>
        <taxon>Viridiplantae</taxon>
        <taxon>Streptophyta</taxon>
        <taxon>Embryophyta</taxon>
        <taxon>Tracheophyta</taxon>
        <taxon>Spermatophyta</taxon>
        <taxon>Magnoliopsida</taxon>
        <taxon>eudicotyledons</taxon>
        <taxon>Gunneridae</taxon>
        <taxon>Pentapetalae</taxon>
        <taxon>asterids</taxon>
        <taxon>lamiids</taxon>
        <taxon>Solanales</taxon>
        <taxon>Solanaceae</taxon>
        <taxon>Solanoideae</taxon>
        <taxon>Solaneae</taxon>
        <taxon>Solanum</taxon>
        <taxon>Solanum subgen. Lycopersicon</taxon>
    </lineage>
</organism>
<dbReference type="PROSITE" id="PS00108">
    <property type="entry name" value="PROTEIN_KINASE_ST"/>
    <property type="match status" value="2"/>
</dbReference>
<dbReference type="SUPFAM" id="SSF51110">
    <property type="entry name" value="alpha-D-mannose-specific plant lectins"/>
    <property type="match status" value="2"/>
</dbReference>
<keyword evidence="14" id="KW-0245">EGF-like domain</keyword>
<dbReference type="SMART" id="SM00220">
    <property type="entry name" value="S_TKc"/>
    <property type="match status" value="2"/>
</dbReference>
<keyword evidence="8" id="KW-0418">Kinase</keyword>
<dbReference type="InterPro" id="IPR003609">
    <property type="entry name" value="Pan_app"/>
</dbReference>
<comment type="catalytic activity">
    <reaction evidence="13">
        <text>L-seryl-[protein] + ATP = O-phospho-L-seryl-[protein] + ADP + H(+)</text>
        <dbReference type="Rhea" id="RHEA:17989"/>
        <dbReference type="Rhea" id="RHEA-COMP:9863"/>
        <dbReference type="Rhea" id="RHEA-COMP:11604"/>
        <dbReference type="ChEBI" id="CHEBI:15378"/>
        <dbReference type="ChEBI" id="CHEBI:29999"/>
        <dbReference type="ChEBI" id="CHEBI:30616"/>
        <dbReference type="ChEBI" id="CHEBI:83421"/>
        <dbReference type="ChEBI" id="CHEBI:456216"/>
        <dbReference type="EC" id="2.7.11.1"/>
    </reaction>
</comment>
<feature type="transmembrane region" description="Helical" evidence="16">
    <location>
        <begin position="1295"/>
        <end position="1318"/>
    </location>
</feature>
<name>A0ABM1V2P5_SOLPN</name>
<dbReference type="Pfam" id="PF00954">
    <property type="entry name" value="S_locus_glycop"/>
    <property type="match status" value="2"/>
</dbReference>
<dbReference type="SMART" id="SM00473">
    <property type="entry name" value="PAN_AP"/>
    <property type="match status" value="2"/>
</dbReference>
<feature type="transmembrane region" description="Helical" evidence="16">
    <location>
        <begin position="63"/>
        <end position="82"/>
    </location>
</feature>
<keyword evidence="11" id="KW-0325">Glycoprotein</keyword>
<feature type="domain" description="Bulb-type lectin" evidence="19">
    <location>
        <begin position="875"/>
        <end position="1000"/>
    </location>
</feature>
<gene>
    <name evidence="22" type="primary">LOC107010094</name>
</gene>
<dbReference type="SUPFAM" id="SSF56112">
    <property type="entry name" value="Protein kinase-like (PK-like)"/>
    <property type="match status" value="2"/>
</dbReference>
<evidence type="ECO:0000256" key="12">
    <source>
        <dbReference type="ARBA" id="ARBA00047899"/>
    </source>
</evidence>
<feature type="transmembrane region" description="Helical" evidence="16">
    <location>
        <begin position="455"/>
        <end position="475"/>
    </location>
</feature>
<evidence type="ECO:0000259" key="18">
    <source>
        <dbReference type="PROSITE" id="PS50026"/>
    </source>
</evidence>
<dbReference type="Proteomes" id="UP000694930">
    <property type="component" value="Chromosome 2"/>
</dbReference>
<evidence type="ECO:0000256" key="4">
    <source>
        <dbReference type="ARBA" id="ARBA00022527"/>
    </source>
</evidence>
<keyword evidence="16" id="KW-1133">Transmembrane helix</keyword>
<keyword evidence="6" id="KW-0732">Signal</keyword>
<feature type="binding site" evidence="15">
    <location>
        <position position="549"/>
    </location>
    <ligand>
        <name>ATP</name>
        <dbReference type="ChEBI" id="CHEBI:30616"/>
    </ligand>
</feature>
<feature type="domain" description="Bulb-type lectin" evidence="19">
    <location>
        <begin position="41"/>
        <end position="164"/>
    </location>
</feature>
<dbReference type="EC" id="2.7.11.1" evidence="2"/>
<evidence type="ECO:0000256" key="7">
    <source>
        <dbReference type="ARBA" id="ARBA00022741"/>
    </source>
</evidence>
<evidence type="ECO:0000256" key="3">
    <source>
        <dbReference type="ARBA" id="ARBA00022475"/>
    </source>
</evidence>
<keyword evidence="5" id="KW-0808">Transferase</keyword>
<reference evidence="21" key="1">
    <citation type="journal article" date="2014" name="Nat. Genet.">
        <title>The genome of the stress-tolerant wild tomato species Solanum pennellii.</title>
        <authorList>
            <person name="Bolger A."/>
            <person name="Scossa F."/>
            <person name="Bolger M.E."/>
            <person name="Lanz C."/>
            <person name="Maumus F."/>
            <person name="Tohge T."/>
            <person name="Quesneville H."/>
            <person name="Alseekh S."/>
            <person name="Sorensen I."/>
            <person name="Lichtenstein G."/>
            <person name="Fich E.A."/>
            <person name="Conte M."/>
            <person name="Keller H."/>
            <person name="Schneeberger K."/>
            <person name="Schwacke R."/>
            <person name="Ofner I."/>
            <person name="Vrebalov J."/>
            <person name="Xu Y."/>
            <person name="Osorio S."/>
            <person name="Aflitos S.A."/>
            <person name="Schijlen E."/>
            <person name="Jimenez-Gomez J.M."/>
            <person name="Ryngajllo M."/>
            <person name="Kimura S."/>
            <person name="Kumar R."/>
            <person name="Koenig D."/>
            <person name="Headland L.R."/>
            <person name="Maloof J.N."/>
            <person name="Sinha N."/>
            <person name="van Ham R.C."/>
            <person name="Lankhorst R.K."/>
            <person name="Mao L."/>
            <person name="Vogel A."/>
            <person name="Arsova B."/>
            <person name="Panstruga R."/>
            <person name="Fei Z."/>
            <person name="Rose J.K."/>
            <person name="Zamir D."/>
            <person name="Carrari F."/>
            <person name="Giovannoni J.J."/>
            <person name="Weigel D."/>
            <person name="Usadel B."/>
            <person name="Fernie A.R."/>
        </authorList>
    </citation>
    <scope>NUCLEOTIDE SEQUENCE [LARGE SCALE GENOMIC DNA]</scope>
    <source>
        <strain evidence="21">cv. LA0716</strain>
    </source>
</reference>
<dbReference type="Pfam" id="PF08276">
    <property type="entry name" value="PAN_2"/>
    <property type="match status" value="2"/>
</dbReference>
<reference evidence="22" key="2">
    <citation type="submission" date="2025-08" db="UniProtKB">
        <authorList>
            <consortium name="RefSeq"/>
        </authorList>
    </citation>
    <scope>IDENTIFICATION</scope>
</reference>
<dbReference type="InterPro" id="IPR001245">
    <property type="entry name" value="Ser-Thr/Tyr_kinase_cat_dom"/>
</dbReference>
<dbReference type="PROSITE" id="PS50011">
    <property type="entry name" value="PROTEIN_KINASE_DOM"/>
    <property type="match status" value="2"/>
</dbReference>
<feature type="transmembrane region" description="Helical" evidence="16">
    <location>
        <begin position="12"/>
        <end position="34"/>
    </location>
</feature>
<keyword evidence="21" id="KW-1185">Reference proteome</keyword>
<comment type="caution">
    <text evidence="14">Lacks conserved residue(s) required for the propagation of feature annotation.</text>
</comment>
<dbReference type="InterPro" id="IPR001480">
    <property type="entry name" value="Bulb-type_lectin_dom"/>
</dbReference>
<dbReference type="SMART" id="SM00108">
    <property type="entry name" value="B_lectin"/>
    <property type="match status" value="2"/>
</dbReference>
<keyword evidence="4" id="KW-0723">Serine/threonine-protein kinase</keyword>
<feature type="domain" description="Apple" evidence="20">
    <location>
        <begin position="1195"/>
        <end position="1276"/>
    </location>
</feature>
<dbReference type="Gene3D" id="1.10.510.10">
    <property type="entry name" value="Transferase(Phosphotransferase) domain 1"/>
    <property type="match status" value="2"/>
</dbReference>
<evidence type="ECO:0000256" key="10">
    <source>
        <dbReference type="ARBA" id="ARBA00023157"/>
    </source>
</evidence>
<keyword evidence="16" id="KW-0812">Transmembrane</keyword>
<evidence type="ECO:0000256" key="16">
    <source>
        <dbReference type="SAM" id="Phobius"/>
    </source>
</evidence>
<dbReference type="PANTHER" id="PTHR27002:SF1095">
    <property type="entry name" value="G-TYPE LECTIN S-RECEPTOR-LIKE SERINE_THREONINE-PROTEIN KINASE RKS1"/>
    <property type="match status" value="1"/>
</dbReference>
<dbReference type="InterPro" id="IPR000719">
    <property type="entry name" value="Prot_kinase_dom"/>
</dbReference>
<dbReference type="PROSITE" id="PS00107">
    <property type="entry name" value="PROTEIN_KINASE_ATP"/>
    <property type="match status" value="2"/>
</dbReference>
<evidence type="ECO:0000256" key="6">
    <source>
        <dbReference type="ARBA" id="ARBA00022729"/>
    </source>
</evidence>
<dbReference type="Pfam" id="PF07714">
    <property type="entry name" value="PK_Tyr_Ser-Thr"/>
    <property type="match status" value="2"/>
</dbReference>
<feature type="domain" description="Protein kinase" evidence="17">
    <location>
        <begin position="1360"/>
        <end position="1640"/>
    </location>
</feature>
<comment type="catalytic activity">
    <reaction evidence="12">
        <text>L-threonyl-[protein] + ATP = O-phospho-L-threonyl-[protein] + ADP + H(+)</text>
        <dbReference type="Rhea" id="RHEA:46608"/>
        <dbReference type="Rhea" id="RHEA-COMP:11060"/>
        <dbReference type="Rhea" id="RHEA-COMP:11605"/>
        <dbReference type="ChEBI" id="CHEBI:15378"/>
        <dbReference type="ChEBI" id="CHEBI:30013"/>
        <dbReference type="ChEBI" id="CHEBI:30616"/>
        <dbReference type="ChEBI" id="CHEBI:61977"/>
        <dbReference type="ChEBI" id="CHEBI:456216"/>
        <dbReference type="EC" id="2.7.11.1"/>
    </reaction>
</comment>
<protein>
    <recommendedName>
        <fullName evidence="2">non-specific serine/threonine protein kinase</fullName>
        <ecNumber evidence="2">2.7.11.1</ecNumber>
    </recommendedName>
</protein>
<dbReference type="CDD" id="cd01098">
    <property type="entry name" value="PAN_AP_plant"/>
    <property type="match status" value="2"/>
</dbReference>
<evidence type="ECO:0000256" key="2">
    <source>
        <dbReference type="ARBA" id="ARBA00012513"/>
    </source>
</evidence>
<dbReference type="InterPro" id="IPR017441">
    <property type="entry name" value="Protein_kinase_ATP_BS"/>
</dbReference>
<evidence type="ECO:0000256" key="9">
    <source>
        <dbReference type="ARBA" id="ARBA00022840"/>
    </source>
</evidence>
<dbReference type="Gene3D" id="3.30.200.20">
    <property type="entry name" value="Phosphorylase Kinase, domain 1"/>
    <property type="match status" value="2"/>
</dbReference>
<evidence type="ECO:0000256" key="5">
    <source>
        <dbReference type="ARBA" id="ARBA00022679"/>
    </source>
</evidence>
<evidence type="ECO:0000313" key="21">
    <source>
        <dbReference type="Proteomes" id="UP000694930"/>
    </source>
</evidence>
<evidence type="ECO:0000259" key="20">
    <source>
        <dbReference type="PROSITE" id="PS50948"/>
    </source>
</evidence>
<dbReference type="PROSITE" id="PS50026">
    <property type="entry name" value="EGF_3"/>
    <property type="match status" value="1"/>
</dbReference>
<dbReference type="InterPro" id="IPR000742">
    <property type="entry name" value="EGF"/>
</dbReference>
<dbReference type="CDD" id="cd14066">
    <property type="entry name" value="STKc_IRAK"/>
    <property type="match status" value="2"/>
</dbReference>
<feature type="binding site" evidence="15">
    <location>
        <position position="1388"/>
    </location>
    <ligand>
        <name>ATP</name>
        <dbReference type="ChEBI" id="CHEBI:30616"/>
    </ligand>
</feature>
<evidence type="ECO:0000256" key="13">
    <source>
        <dbReference type="ARBA" id="ARBA00048679"/>
    </source>
</evidence>
<evidence type="ECO:0000256" key="8">
    <source>
        <dbReference type="ARBA" id="ARBA00022777"/>
    </source>
</evidence>
<dbReference type="PANTHER" id="PTHR27002">
    <property type="entry name" value="RECEPTOR-LIKE SERINE/THREONINE-PROTEIN KINASE SD1-8"/>
    <property type="match status" value="1"/>
</dbReference>
<dbReference type="Pfam" id="PF01453">
    <property type="entry name" value="B_lectin"/>
    <property type="match status" value="2"/>
</dbReference>
<dbReference type="InterPro" id="IPR000858">
    <property type="entry name" value="S_locus_glycoprot_dom"/>
</dbReference>
<dbReference type="RefSeq" id="XP_027770013.1">
    <property type="nucleotide sequence ID" value="XM_027914212.1"/>
</dbReference>
<keyword evidence="16" id="KW-0472">Membrane</keyword>
<dbReference type="InterPro" id="IPR036426">
    <property type="entry name" value="Bulb-type_lectin_dom_sf"/>
</dbReference>
<dbReference type="Gene3D" id="2.90.10.10">
    <property type="entry name" value="Bulb-type lectin domain"/>
    <property type="match status" value="2"/>
</dbReference>
<dbReference type="InterPro" id="IPR011009">
    <property type="entry name" value="Kinase-like_dom_sf"/>
</dbReference>
<evidence type="ECO:0000313" key="22">
    <source>
        <dbReference type="RefSeq" id="XP_027770013.1"/>
    </source>
</evidence>
<keyword evidence="9 15" id="KW-0067">ATP-binding</keyword>
<dbReference type="InterPro" id="IPR008271">
    <property type="entry name" value="Ser/Thr_kinase_AS"/>
</dbReference>
<evidence type="ECO:0000256" key="1">
    <source>
        <dbReference type="ARBA" id="ARBA00004251"/>
    </source>
</evidence>
<dbReference type="GeneID" id="107010094"/>
<keyword evidence="7 15" id="KW-0547">Nucleotide-binding</keyword>
<proteinExistence type="predicted"/>
<evidence type="ECO:0000256" key="11">
    <source>
        <dbReference type="ARBA" id="ARBA00023180"/>
    </source>
</evidence>